<sequence length="380" mass="43224">MKTTRRLELALETILNSGEITSESIAHLTLDEKDLVQTLYEQGLLEESLNFIRSLDSDTDWEKVRGKLIITDKKVVPLWKSVMRYAAVFIGVFAIGYLLHFKGGSTEKYKISKSGHIKLSLGDDNIKFVNKGESQEIKDPSGNVIAKQHGNTIKYATDLNITELVFHELEIPNGEIFNIELSDGTVVHLNSGSKLRYPLKFLKGQKREVFIQGEAYFEVTEDKEHPFTVKADAVAIEVLGTKFGVSTYKEDASIETVLVEGKISMSNSFIPEDAVVLLPGTKGTWHKTEHQTKVEKVDVQYYTGWMEGELIFRDATFDNMIKKLERWYDVTIENKNAVLGDKILNARFSKNIESIEDVLNYLNELQPFSYKINEDHILIY</sequence>
<reference evidence="4 5" key="1">
    <citation type="submission" date="2020-09" db="EMBL/GenBank/DDBJ databases">
        <title>Draft genome of Gelidibacter salicanalis PAMC21136.</title>
        <authorList>
            <person name="Park H."/>
        </authorList>
    </citation>
    <scope>NUCLEOTIDE SEQUENCE [LARGE SCALE GENOMIC DNA]</scope>
    <source>
        <strain evidence="4 5">PAMC21136</strain>
    </source>
</reference>
<dbReference type="RefSeq" id="WP_199603527.1">
    <property type="nucleotide sequence ID" value="NZ_JAEHJZ010000067.1"/>
</dbReference>
<dbReference type="Pfam" id="PF16344">
    <property type="entry name" value="FecR_C"/>
    <property type="match status" value="1"/>
</dbReference>
<protein>
    <submittedName>
        <fullName evidence="4">FecR family protein</fullName>
    </submittedName>
</protein>
<feature type="domain" description="FecR protein" evidence="2">
    <location>
        <begin position="169"/>
        <end position="263"/>
    </location>
</feature>
<dbReference type="Pfam" id="PF04773">
    <property type="entry name" value="FecR"/>
    <property type="match status" value="1"/>
</dbReference>
<dbReference type="InterPro" id="IPR012373">
    <property type="entry name" value="Ferrdict_sens_TM"/>
</dbReference>
<feature type="domain" description="Protein FecR C-terminal" evidence="3">
    <location>
        <begin position="309"/>
        <end position="379"/>
    </location>
</feature>
<gene>
    <name evidence="4" type="ORF">JEM65_20455</name>
</gene>
<dbReference type="PANTHER" id="PTHR30273:SF2">
    <property type="entry name" value="PROTEIN FECR"/>
    <property type="match status" value="1"/>
</dbReference>
<dbReference type="Gene3D" id="3.55.50.30">
    <property type="match status" value="1"/>
</dbReference>
<evidence type="ECO:0000256" key="1">
    <source>
        <dbReference type="SAM" id="Phobius"/>
    </source>
</evidence>
<evidence type="ECO:0000313" key="4">
    <source>
        <dbReference type="EMBL" id="MBJ7883012.1"/>
    </source>
</evidence>
<evidence type="ECO:0000259" key="2">
    <source>
        <dbReference type="Pfam" id="PF04773"/>
    </source>
</evidence>
<dbReference type="InterPro" id="IPR006860">
    <property type="entry name" value="FecR"/>
</dbReference>
<evidence type="ECO:0000259" key="3">
    <source>
        <dbReference type="Pfam" id="PF16344"/>
    </source>
</evidence>
<dbReference type="GO" id="GO:0016989">
    <property type="term" value="F:sigma factor antagonist activity"/>
    <property type="evidence" value="ECO:0007669"/>
    <property type="project" value="TreeGrafter"/>
</dbReference>
<dbReference type="Gene3D" id="2.60.120.1440">
    <property type="match status" value="1"/>
</dbReference>
<keyword evidence="1" id="KW-1133">Transmembrane helix</keyword>
<feature type="transmembrane region" description="Helical" evidence="1">
    <location>
        <begin position="82"/>
        <end position="101"/>
    </location>
</feature>
<evidence type="ECO:0000313" key="5">
    <source>
        <dbReference type="Proteomes" id="UP000662373"/>
    </source>
</evidence>
<dbReference type="PANTHER" id="PTHR30273">
    <property type="entry name" value="PERIPLASMIC SIGNAL SENSOR AND SIGMA FACTOR ACTIVATOR FECR-RELATED"/>
    <property type="match status" value="1"/>
</dbReference>
<name>A0A934KPC2_9FLAO</name>
<organism evidence="4 5">
    <name type="scientific">Gelidibacter salicanalis</name>
    <dbReference type="NCBI Taxonomy" id="291193"/>
    <lineage>
        <taxon>Bacteria</taxon>
        <taxon>Pseudomonadati</taxon>
        <taxon>Bacteroidota</taxon>
        <taxon>Flavobacteriia</taxon>
        <taxon>Flavobacteriales</taxon>
        <taxon>Flavobacteriaceae</taxon>
        <taxon>Gelidibacter</taxon>
    </lineage>
</organism>
<proteinExistence type="predicted"/>
<accession>A0A934KPC2</accession>
<dbReference type="EMBL" id="JAEHJZ010000067">
    <property type="protein sequence ID" value="MBJ7883012.1"/>
    <property type="molecule type" value="Genomic_DNA"/>
</dbReference>
<dbReference type="Proteomes" id="UP000662373">
    <property type="component" value="Unassembled WGS sequence"/>
</dbReference>
<dbReference type="InterPro" id="IPR032508">
    <property type="entry name" value="FecR_C"/>
</dbReference>
<comment type="caution">
    <text evidence="4">The sequence shown here is derived from an EMBL/GenBank/DDBJ whole genome shotgun (WGS) entry which is preliminary data.</text>
</comment>
<keyword evidence="1" id="KW-0812">Transmembrane</keyword>
<keyword evidence="1" id="KW-0472">Membrane</keyword>
<keyword evidence="5" id="KW-1185">Reference proteome</keyword>
<dbReference type="AlphaFoldDB" id="A0A934KPC2"/>